<keyword evidence="1" id="KW-0175">Coiled coil</keyword>
<dbReference type="InterPro" id="IPR018247">
    <property type="entry name" value="EF_Hand_1_Ca_BS"/>
</dbReference>
<evidence type="ECO:0000313" key="4">
    <source>
        <dbReference type="Proteomes" id="UP000257136"/>
    </source>
</evidence>
<reference evidence="3 4" key="1">
    <citation type="submission" date="2018-08" db="EMBL/GenBank/DDBJ databases">
        <title>Genomic Encyclopedia of Archaeal and Bacterial Type Strains, Phase II (KMG-II): from individual species to whole genera.</title>
        <authorList>
            <person name="Goeker M."/>
        </authorList>
    </citation>
    <scope>NUCLEOTIDE SEQUENCE [LARGE SCALE GENOMIC DNA]</scope>
    <source>
        <strain evidence="3 4">DSM 100880</strain>
    </source>
</reference>
<comment type="caution">
    <text evidence="3">The sequence shown here is derived from an EMBL/GenBank/DDBJ whole genome shotgun (WGS) entry which is preliminary data.</text>
</comment>
<dbReference type="InterPro" id="IPR004919">
    <property type="entry name" value="GmrSD_N"/>
</dbReference>
<feature type="coiled-coil region" evidence="1">
    <location>
        <begin position="443"/>
        <end position="470"/>
    </location>
</feature>
<gene>
    <name evidence="3" type="ORF">C8P67_104442</name>
</gene>
<dbReference type="Pfam" id="PF03235">
    <property type="entry name" value="GmrSD_N"/>
    <property type="match status" value="1"/>
</dbReference>
<dbReference type="Proteomes" id="UP000257136">
    <property type="component" value="Unassembled WGS sequence"/>
</dbReference>
<evidence type="ECO:0000256" key="1">
    <source>
        <dbReference type="SAM" id="Coils"/>
    </source>
</evidence>
<keyword evidence="4" id="KW-1185">Reference proteome</keyword>
<dbReference type="PANTHER" id="PTHR35149:SF2">
    <property type="entry name" value="DUF262 DOMAIN-CONTAINING PROTEIN"/>
    <property type="match status" value="1"/>
</dbReference>
<proteinExistence type="predicted"/>
<dbReference type="PANTHER" id="PTHR35149">
    <property type="entry name" value="SLL5132 PROTEIN"/>
    <property type="match status" value="1"/>
</dbReference>
<organism evidence="3 4">
    <name type="scientific">Flavobacterium aquicola</name>
    <dbReference type="NCBI Taxonomy" id="1682742"/>
    <lineage>
        <taxon>Bacteria</taxon>
        <taxon>Pseudomonadati</taxon>
        <taxon>Bacteroidota</taxon>
        <taxon>Flavobacteriia</taxon>
        <taxon>Flavobacteriales</taxon>
        <taxon>Flavobacteriaceae</taxon>
        <taxon>Flavobacterium</taxon>
    </lineage>
</organism>
<dbReference type="RefSeq" id="WP_115812728.1">
    <property type="nucleotide sequence ID" value="NZ_QUNI01000004.1"/>
</dbReference>
<dbReference type="AlphaFoldDB" id="A0A3E0ENG7"/>
<protein>
    <submittedName>
        <fullName evidence="3">Uncharacterized protein DUF262</fullName>
    </submittedName>
</protein>
<name>A0A3E0ENG7_9FLAO</name>
<dbReference type="EMBL" id="QUNI01000004">
    <property type="protein sequence ID" value="REG99804.1"/>
    <property type="molecule type" value="Genomic_DNA"/>
</dbReference>
<dbReference type="OrthoDB" id="3654724at2"/>
<feature type="domain" description="GmrSD restriction endonucleases N-terminal" evidence="2">
    <location>
        <begin position="11"/>
        <end position="244"/>
    </location>
</feature>
<evidence type="ECO:0000259" key="2">
    <source>
        <dbReference type="Pfam" id="PF03235"/>
    </source>
</evidence>
<evidence type="ECO:0000313" key="3">
    <source>
        <dbReference type="EMBL" id="REG99804.1"/>
    </source>
</evidence>
<sequence>MGSIKNGEYSIKELFCTDYRKIIIPDFQRDYCWGNKHYGEKKDINIVAGFIDTLLEEKNKGKTILGKIDVYENPKNHIYLTDGQQRLTTIYLLIGMLYRKASAEQKIELKKCLLSEFEEKDDKEPYLQYSIRESSVFFLRDLVNEFFIGNTDLQVKDIEKQPWHFDEYSLDPTIQSFKEALNTIEDKLKNRKENEIDIFSKFILEDIKIQYHDVSDRKHGEERFVIINTTGKGLTTTENIKPIFLGTVENVCFAEQWEERETFFWKNRIKEKESTADNGVNDFMTWCFQIIEIQEEIDLVKITKRILKDNENEKILFKINDLFEAYKKLLGLIESSKIQKQLNFINGGAVYNIRLLTKDRINEIILPLLLFITEISDEKTDVYQFLRRLRKNYFDKKWEERKQNYTDWRYIIQLIDKSKNIEDLLSFKDVFNFKDIPNVPNNIKNWFNIEEQLKANLKILNEELIEKIEDHQDFMGDLSFFLFKVHKIETEISCADIRKYFDNYKDTIDRIRKKYIEEKPILTNYLRLLLIMNNCNEVGHIRRASWEFEGVLFSLINNRNHLNTEDFKELCSLDNNERILIDFCKNKIFGKAENDEIFKLDEFSTEKFIKGWLILKVVNAENENVCLAFYDGNETGVSAYVDKNSNRLITTEDFSWGNSICGFGVRSGFGSGNYVHYTNNDFWLNPKIIDTPFSEIAFDKKNRTKEQIKKNNEKISELIEIIYNRHELSKNDTEKKVYNDIGSLNLR</sequence>
<accession>A0A3E0ENG7</accession>
<dbReference type="PROSITE" id="PS00018">
    <property type="entry name" value="EF_HAND_1"/>
    <property type="match status" value="1"/>
</dbReference>